<dbReference type="EMBL" id="OX451736">
    <property type="protein sequence ID" value="CAI8589281.1"/>
    <property type="molecule type" value="Genomic_DNA"/>
</dbReference>
<accession>A0AAV0YTK1</accession>
<dbReference type="Proteomes" id="UP001157006">
    <property type="component" value="Chromosome 1L"/>
</dbReference>
<proteinExistence type="predicted"/>
<sequence>MVKTPIVETSQRQSFRHKRLHNHHDLLTSATNRTDGPHQNPRSAPRVPEAPRCTHAPSFTTPPRLNQIYARDVARIHDTPTTDASPLPFDHARSKRKPPSMAEALPPHTRLTDGLHHCDDETFGFDFVKSVSTITGSSYFSSFFFCLFRVGSVSYGSSKRRKVERREYKFFSSDKESGVMRET</sequence>
<feature type="region of interest" description="Disordered" evidence="1">
    <location>
        <begin position="1"/>
        <end position="62"/>
    </location>
</feature>
<evidence type="ECO:0000313" key="2">
    <source>
        <dbReference type="EMBL" id="CAI8589281.1"/>
    </source>
</evidence>
<evidence type="ECO:0000256" key="1">
    <source>
        <dbReference type="SAM" id="MobiDB-lite"/>
    </source>
</evidence>
<dbReference type="AlphaFoldDB" id="A0AAV0YTK1"/>
<gene>
    <name evidence="2" type="ORF">VFH_I386520</name>
</gene>
<organism evidence="2 3">
    <name type="scientific">Vicia faba</name>
    <name type="common">Broad bean</name>
    <name type="synonym">Faba vulgaris</name>
    <dbReference type="NCBI Taxonomy" id="3906"/>
    <lineage>
        <taxon>Eukaryota</taxon>
        <taxon>Viridiplantae</taxon>
        <taxon>Streptophyta</taxon>
        <taxon>Embryophyta</taxon>
        <taxon>Tracheophyta</taxon>
        <taxon>Spermatophyta</taxon>
        <taxon>Magnoliopsida</taxon>
        <taxon>eudicotyledons</taxon>
        <taxon>Gunneridae</taxon>
        <taxon>Pentapetalae</taxon>
        <taxon>rosids</taxon>
        <taxon>fabids</taxon>
        <taxon>Fabales</taxon>
        <taxon>Fabaceae</taxon>
        <taxon>Papilionoideae</taxon>
        <taxon>50 kb inversion clade</taxon>
        <taxon>NPAAA clade</taxon>
        <taxon>Hologalegina</taxon>
        <taxon>IRL clade</taxon>
        <taxon>Fabeae</taxon>
        <taxon>Vicia</taxon>
    </lineage>
</organism>
<keyword evidence="3" id="KW-1185">Reference proteome</keyword>
<protein>
    <submittedName>
        <fullName evidence="2">Uncharacterized protein</fullName>
    </submittedName>
</protein>
<name>A0AAV0YTK1_VICFA</name>
<evidence type="ECO:0000313" key="3">
    <source>
        <dbReference type="Proteomes" id="UP001157006"/>
    </source>
</evidence>
<reference evidence="2 3" key="1">
    <citation type="submission" date="2023-01" db="EMBL/GenBank/DDBJ databases">
        <authorList>
            <person name="Kreplak J."/>
        </authorList>
    </citation>
    <scope>NUCLEOTIDE SEQUENCE [LARGE SCALE GENOMIC DNA]</scope>
</reference>
<feature type="region of interest" description="Disordered" evidence="1">
    <location>
        <begin position="79"/>
        <end position="102"/>
    </location>
</feature>